<name>A0A225WVU8_9STRA</name>
<reference evidence="3" key="1">
    <citation type="submission" date="2017-03" db="EMBL/GenBank/DDBJ databases">
        <title>Phytopthora megakarya and P. palmivora, two closely related causual agents of cacao black pod achieved similar genome size and gene model numbers by different mechanisms.</title>
        <authorList>
            <person name="Ali S."/>
            <person name="Shao J."/>
            <person name="Larry D.J."/>
            <person name="Kronmiller B."/>
            <person name="Shen D."/>
            <person name="Strem M.D."/>
            <person name="Melnick R.L."/>
            <person name="Guiltinan M.J."/>
            <person name="Tyler B.M."/>
            <person name="Meinhardt L.W."/>
            <person name="Bailey B.A."/>
        </authorList>
    </citation>
    <scope>NUCLEOTIDE SEQUENCE [LARGE SCALE GENOMIC DNA]</scope>
    <source>
        <strain evidence="3">zdho120</strain>
    </source>
</reference>
<feature type="chain" id="PRO_5012488686" evidence="1">
    <location>
        <begin position="23"/>
        <end position="95"/>
    </location>
</feature>
<evidence type="ECO:0000313" key="3">
    <source>
        <dbReference type="Proteomes" id="UP000198211"/>
    </source>
</evidence>
<proteinExistence type="predicted"/>
<keyword evidence="1" id="KW-0732">Signal</keyword>
<dbReference type="EMBL" id="NBNE01000248">
    <property type="protein sequence ID" value="OWZ21199.1"/>
    <property type="molecule type" value="Genomic_DNA"/>
</dbReference>
<protein>
    <submittedName>
        <fullName evidence="2">Uncharacterized protein</fullName>
    </submittedName>
</protein>
<dbReference type="Proteomes" id="UP000198211">
    <property type="component" value="Unassembled WGS sequence"/>
</dbReference>
<organism evidence="2 3">
    <name type="scientific">Phytophthora megakarya</name>
    <dbReference type="NCBI Taxonomy" id="4795"/>
    <lineage>
        <taxon>Eukaryota</taxon>
        <taxon>Sar</taxon>
        <taxon>Stramenopiles</taxon>
        <taxon>Oomycota</taxon>
        <taxon>Peronosporomycetes</taxon>
        <taxon>Peronosporales</taxon>
        <taxon>Peronosporaceae</taxon>
        <taxon>Phytophthora</taxon>
    </lineage>
</organism>
<sequence length="95" mass="10663">MSFLRFVLISTFIAVFTALVSGYYPFKGNIKFYAGENYNSNSLFLHIKLNTTNRCYSLDCSMGNYLLKGRTASVNWTGLPTLEMGGSVYLVLSYS</sequence>
<comment type="caution">
    <text evidence="2">The sequence shown here is derived from an EMBL/GenBank/DDBJ whole genome shotgun (WGS) entry which is preliminary data.</text>
</comment>
<dbReference type="AlphaFoldDB" id="A0A225WVU8"/>
<feature type="signal peptide" evidence="1">
    <location>
        <begin position="1"/>
        <end position="22"/>
    </location>
</feature>
<accession>A0A225WVU8</accession>
<keyword evidence="3" id="KW-1185">Reference proteome</keyword>
<evidence type="ECO:0000256" key="1">
    <source>
        <dbReference type="SAM" id="SignalP"/>
    </source>
</evidence>
<evidence type="ECO:0000313" key="2">
    <source>
        <dbReference type="EMBL" id="OWZ21199.1"/>
    </source>
</evidence>
<gene>
    <name evidence="2" type="ORF">PHMEG_0004292</name>
</gene>